<gene>
    <name evidence="1" type="ORF">CVM73_28275</name>
</gene>
<protein>
    <submittedName>
        <fullName evidence="1">Uncharacterized protein</fullName>
    </submittedName>
</protein>
<organism evidence="1 2">
    <name type="scientific">Bradyrhizobium forestalis</name>
    <dbReference type="NCBI Taxonomy" id="1419263"/>
    <lineage>
        <taxon>Bacteria</taxon>
        <taxon>Pseudomonadati</taxon>
        <taxon>Pseudomonadota</taxon>
        <taxon>Alphaproteobacteria</taxon>
        <taxon>Hyphomicrobiales</taxon>
        <taxon>Nitrobacteraceae</taxon>
        <taxon>Bradyrhizobium</taxon>
    </lineage>
</organism>
<sequence>MLLDPTQLASFEAPLNITKRQALKFGIFLESDPSIFTLDLPHSKISFRKCLGSLEPSGLGCLESKIAKSTHSKRVGDIGSSNMLG</sequence>
<comment type="caution">
    <text evidence="1">The sequence shown here is derived from an EMBL/GenBank/DDBJ whole genome shotgun (WGS) entry which is preliminary data.</text>
</comment>
<reference evidence="1 2" key="1">
    <citation type="submission" date="2017-11" db="EMBL/GenBank/DDBJ databases">
        <title>Bradyrhizobium forestalis sp. nov., an efficient nitrogen-fixing bacterium isolated from nodules of forest legume species in the Amazon.</title>
        <authorList>
            <person name="Costa E.M."/>
            <person name="Guimaraes A."/>
            <person name="Carvalho T.S."/>
            <person name="Rodrigues T.L."/>
            <person name="Ribeiro P.R.A."/>
            <person name="Lebbe L."/>
            <person name="Willems A."/>
            <person name="Moreira F.M.S."/>
        </authorList>
    </citation>
    <scope>NUCLEOTIDE SEQUENCE [LARGE SCALE GENOMIC DNA]</scope>
    <source>
        <strain evidence="1 2">INPA54B</strain>
    </source>
</reference>
<keyword evidence="2" id="KW-1185">Reference proteome</keyword>
<name>A0A2M8R243_9BRAD</name>
<proteinExistence type="predicted"/>
<dbReference type="Proteomes" id="UP000231194">
    <property type="component" value="Unassembled WGS sequence"/>
</dbReference>
<dbReference type="AlphaFoldDB" id="A0A2M8R243"/>
<accession>A0A2M8R243</accession>
<evidence type="ECO:0000313" key="1">
    <source>
        <dbReference type="EMBL" id="PJG51892.1"/>
    </source>
</evidence>
<evidence type="ECO:0000313" key="2">
    <source>
        <dbReference type="Proteomes" id="UP000231194"/>
    </source>
</evidence>
<dbReference type="EMBL" id="PGVG01000030">
    <property type="protein sequence ID" value="PJG51892.1"/>
    <property type="molecule type" value="Genomic_DNA"/>
</dbReference>